<gene>
    <name evidence="1" type="ORF">SAMN02745973_01087</name>
</gene>
<organism evidence="1 2">
    <name type="scientific">Garciella nitratireducens DSM 15102</name>
    <dbReference type="NCBI Taxonomy" id="1121911"/>
    <lineage>
        <taxon>Bacteria</taxon>
        <taxon>Bacillati</taxon>
        <taxon>Bacillota</taxon>
        <taxon>Clostridia</taxon>
        <taxon>Eubacteriales</taxon>
        <taxon>Eubacteriaceae</taxon>
        <taxon>Garciella</taxon>
    </lineage>
</organism>
<dbReference type="InterPro" id="IPR021321">
    <property type="entry name" value="DUF2922"/>
</dbReference>
<dbReference type="Pfam" id="PF11148">
    <property type="entry name" value="DUF2922"/>
    <property type="match status" value="1"/>
</dbReference>
<dbReference type="RefSeq" id="WP_200810757.1">
    <property type="nucleotide sequence ID" value="NZ_FUWV01000005.1"/>
</dbReference>
<evidence type="ECO:0000313" key="2">
    <source>
        <dbReference type="Proteomes" id="UP000196365"/>
    </source>
</evidence>
<name>A0A1T4LUG1_9FIRM</name>
<dbReference type="Proteomes" id="UP000196365">
    <property type="component" value="Unassembled WGS sequence"/>
</dbReference>
<proteinExistence type="predicted"/>
<dbReference type="EMBL" id="FUWV01000005">
    <property type="protein sequence ID" value="SJZ58379.1"/>
    <property type="molecule type" value="Genomic_DNA"/>
</dbReference>
<reference evidence="1 2" key="1">
    <citation type="submission" date="2017-02" db="EMBL/GenBank/DDBJ databases">
        <authorList>
            <person name="Peterson S.W."/>
        </authorList>
    </citation>
    <scope>NUCLEOTIDE SEQUENCE [LARGE SCALE GENOMIC DNA]</scope>
    <source>
        <strain evidence="1 2">DSM 15102</strain>
    </source>
</reference>
<dbReference type="AlphaFoldDB" id="A0A1T4LUG1"/>
<accession>A0A1T4LUG1</accession>
<keyword evidence="2" id="KW-1185">Reference proteome</keyword>
<evidence type="ECO:0000313" key="1">
    <source>
        <dbReference type="EMBL" id="SJZ58379.1"/>
    </source>
</evidence>
<protein>
    <recommendedName>
        <fullName evidence="3">DUF2922 domain-containing protein</fullName>
    </recommendedName>
</protein>
<sequence length="73" mass="8218">MAILKLEMIFKNEEGRTSKLSVEDARSDLTEVEINGIMDEILQQNLFTSSGGDLIKKEKAQLITTEITEFSII</sequence>
<evidence type="ECO:0008006" key="3">
    <source>
        <dbReference type="Google" id="ProtNLM"/>
    </source>
</evidence>